<dbReference type="InterPro" id="IPR014756">
    <property type="entry name" value="Ig_E-set"/>
</dbReference>
<dbReference type="Gene3D" id="2.60.120.380">
    <property type="match status" value="1"/>
</dbReference>
<organism evidence="3 4">
    <name type="scientific">Blastopirellula marina</name>
    <dbReference type="NCBI Taxonomy" id="124"/>
    <lineage>
        <taxon>Bacteria</taxon>
        <taxon>Pseudomonadati</taxon>
        <taxon>Planctomycetota</taxon>
        <taxon>Planctomycetia</taxon>
        <taxon>Pirellulales</taxon>
        <taxon>Pirellulaceae</taxon>
        <taxon>Blastopirellula</taxon>
    </lineage>
</organism>
<dbReference type="EMBL" id="PUIB01000010">
    <property type="protein sequence ID" value="PQO40105.1"/>
    <property type="molecule type" value="Genomic_DNA"/>
</dbReference>
<name>A0A2S8G6L2_9BACT</name>
<dbReference type="Gene3D" id="2.60.40.10">
    <property type="entry name" value="Immunoglobulins"/>
    <property type="match status" value="1"/>
</dbReference>
<dbReference type="SUPFAM" id="SSF81296">
    <property type="entry name" value="E set domains"/>
    <property type="match status" value="1"/>
</dbReference>
<evidence type="ECO:0000256" key="1">
    <source>
        <dbReference type="SAM" id="MobiDB-lite"/>
    </source>
</evidence>
<evidence type="ECO:0000313" key="4">
    <source>
        <dbReference type="Proteomes" id="UP000239388"/>
    </source>
</evidence>
<proteinExistence type="predicted"/>
<dbReference type="AlphaFoldDB" id="A0A2S8G6L2"/>
<evidence type="ECO:0000313" key="3">
    <source>
        <dbReference type="EMBL" id="PQO40105.1"/>
    </source>
</evidence>
<protein>
    <submittedName>
        <fullName evidence="3">Uncharacterized protein</fullName>
    </submittedName>
</protein>
<evidence type="ECO:0000256" key="2">
    <source>
        <dbReference type="SAM" id="SignalP"/>
    </source>
</evidence>
<dbReference type="OrthoDB" id="235850at2"/>
<feature type="chain" id="PRO_5015599365" evidence="2">
    <location>
        <begin position="21"/>
        <end position="756"/>
    </location>
</feature>
<reference evidence="3 4" key="1">
    <citation type="submission" date="2018-02" db="EMBL/GenBank/DDBJ databases">
        <title>Comparative genomes isolates from brazilian mangrove.</title>
        <authorList>
            <person name="Araujo J.E."/>
            <person name="Taketani R.G."/>
            <person name="Silva M.C.P."/>
            <person name="Loureco M.V."/>
            <person name="Andreote F.D."/>
        </authorList>
    </citation>
    <scope>NUCLEOTIDE SEQUENCE [LARGE SCALE GENOMIC DNA]</scope>
    <source>
        <strain evidence="3 4">NAP PRIS-MGV</strain>
    </source>
</reference>
<accession>A0A2S8G6L2</accession>
<dbReference type="RefSeq" id="WP_105352820.1">
    <property type="nucleotide sequence ID" value="NZ_PUIB01000010.1"/>
</dbReference>
<feature type="signal peptide" evidence="2">
    <location>
        <begin position="1"/>
        <end position="20"/>
    </location>
</feature>
<feature type="region of interest" description="Disordered" evidence="1">
    <location>
        <begin position="737"/>
        <end position="756"/>
    </location>
</feature>
<keyword evidence="2" id="KW-0732">Signal</keyword>
<feature type="compositionally biased region" description="Polar residues" evidence="1">
    <location>
        <begin position="737"/>
        <end position="749"/>
    </location>
</feature>
<dbReference type="Proteomes" id="UP000239388">
    <property type="component" value="Unassembled WGS sequence"/>
</dbReference>
<dbReference type="InterPro" id="IPR013783">
    <property type="entry name" value="Ig-like_fold"/>
</dbReference>
<comment type="caution">
    <text evidence="3">The sequence shown here is derived from an EMBL/GenBank/DDBJ whole genome shotgun (WGS) entry which is preliminary data.</text>
</comment>
<gene>
    <name evidence="3" type="ORF">C5Y98_07300</name>
</gene>
<sequence length="756" mass="79532">MLRAASLSLVITLWSSLSWAAPAIQNVAPRGLQIGGVTRVTISGTDLAAEPQLILPAGGTATLVGDAKPNKLEFDVTLPADVAPGLFPLRVANDAGISAAVTIGVDDLPQAAMTDKIEQLPIALTGNLTGAQLIKTTLTGKQGERLVVDVEAKRLGSNLRPVVRLLDDRGAQIAFSPQHESISGDARLEFTLPYDGEYVIQLQDALYKGANPGFFRMKVGDLHYADLTFPLGIVRESSVDVEPVLTSLGEAKLTAAASSAYAPQLSPQIKTPHFTGAAPRLLVNQNAEFVELRQKPGERIETPTAPVAINGRLSGENERDEYVVPIEPGKKYRVEVLAQRLGAPTDGVLEVHKAQGGGLGSNDDQPMTGDPALTVDAPADAEKLLIVLRDLQGRYGPEYVYRIEVTPLSIGDFTLTADTNIWNVPAGGVLTIPVSVKRRGYGGPIELAWDGEAGDFALSGNVIPAGATSTLLSVASPGAGRFAVARLIGKAQVSGREVVRNVLVQPSDSGFVTAQQVEIGLGTINQPPLGVALASPFSSDKLSLGSTVSVPVQVTRREGVAGPVRLKLLSTQVTPQKEVPDPKDKNKKVKVDDVERTLRLATDVIIPAEQSDATVTIAVPKDLADRSFDLALQAELLSADQKNVVATATTAAQRFSLAAPIYLELAGETTYRFAGKLFRSEGFQGAATIKVSGLPSGATAADVELAADKSDYVIEIKLPAGMKLDALAGVKLTAVTQKNGGETTSNETSLPLPKDP</sequence>